<reference evidence="1" key="1">
    <citation type="submission" date="2024-03" db="EMBL/GenBank/DDBJ databases">
        <title>WGS assembly of Saponaria officinalis var. Norfolk2.</title>
        <authorList>
            <person name="Jenkins J."/>
            <person name="Shu S."/>
            <person name="Grimwood J."/>
            <person name="Barry K."/>
            <person name="Goodstein D."/>
            <person name="Schmutz J."/>
            <person name="Leebens-Mack J."/>
            <person name="Osbourn A."/>
        </authorList>
    </citation>
    <scope>NUCLEOTIDE SEQUENCE [LARGE SCALE GENOMIC DNA]</scope>
    <source>
        <strain evidence="1">JIC</strain>
    </source>
</reference>
<evidence type="ECO:0000313" key="2">
    <source>
        <dbReference type="Proteomes" id="UP001443914"/>
    </source>
</evidence>
<sequence>MSKNEEIIITPPTKHRKVIFSFTSYANDVISALKSSIAVHVTAGLTPTEITSVESAAGVAFPADLRSILAEGLPVGPGFPNWLSSSRHQLRLLTTLPILSLVKEVSRRNFWWAPMWGPRPDDDEAAVAVAREFLASVPRLVPVFRHCYIPCEPSISGNPVFYVHGGDVRLLSDDVAEFYKTTPFWRNNSTFRPEAKPPTTTTSTRKIEFWSDVAEHGGLTRPTWWTGGELGDCLESVARRLRDGGWGEDDVREMMMMDEDGDDGGGGGGGHMRDREGVERHVRRMWKELVRSGWSVDDVVYSLGEQIKGDVDNWVDIYSHCGHQNSLVLSR</sequence>
<proteinExistence type="predicted"/>
<dbReference type="AlphaFoldDB" id="A0AAW1MU67"/>
<evidence type="ECO:0000313" key="1">
    <source>
        <dbReference type="EMBL" id="KAK9749693.1"/>
    </source>
</evidence>
<dbReference type="PANTHER" id="PTHR32011:SF6">
    <property type="entry name" value="KNR4_SMI1-LIKE DOMAIN-CONTAINING PROTEIN"/>
    <property type="match status" value="1"/>
</dbReference>
<protein>
    <submittedName>
        <fullName evidence="1">Uncharacterized protein</fullName>
    </submittedName>
</protein>
<keyword evidence="2" id="KW-1185">Reference proteome</keyword>
<name>A0AAW1MU67_SAPOF</name>
<dbReference type="Proteomes" id="UP001443914">
    <property type="component" value="Unassembled WGS sequence"/>
</dbReference>
<comment type="caution">
    <text evidence="1">The sequence shown here is derived from an EMBL/GenBank/DDBJ whole genome shotgun (WGS) entry which is preliminary data.</text>
</comment>
<gene>
    <name evidence="1" type="ORF">RND81_02G144100</name>
</gene>
<dbReference type="PANTHER" id="PTHR32011">
    <property type="entry name" value="OS08G0472400 PROTEIN"/>
    <property type="match status" value="1"/>
</dbReference>
<dbReference type="EMBL" id="JBDFQZ010000002">
    <property type="protein sequence ID" value="KAK9749693.1"/>
    <property type="molecule type" value="Genomic_DNA"/>
</dbReference>
<organism evidence="1 2">
    <name type="scientific">Saponaria officinalis</name>
    <name type="common">Common soapwort</name>
    <name type="synonym">Lychnis saponaria</name>
    <dbReference type="NCBI Taxonomy" id="3572"/>
    <lineage>
        <taxon>Eukaryota</taxon>
        <taxon>Viridiplantae</taxon>
        <taxon>Streptophyta</taxon>
        <taxon>Embryophyta</taxon>
        <taxon>Tracheophyta</taxon>
        <taxon>Spermatophyta</taxon>
        <taxon>Magnoliopsida</taxon>
        <taxon>eudicotyledons</taxon>
        <taxon>Gunneridae</taxon>
        <taxon>Pentapetalae</taxon>
        <taxon>Caryophyllales</taxon>
        <taxon>Caryophyllaceae</taxon>
        <taxon>Caryophylleae</taxon>
        <taxon>Saponaria</taxon>
    </lineage>
</organism>
<accession>A0AAW1MU67</accession>